<keyword evidence="1" id="KW-0812">Transmembrane</keyword>
<accession>A0A7W5GQ05</accession>
<comment type="caution">
    <text evidence="2">The sequence shown here is derived from an EMBL/GenBank/DDBJ whole genome shotgun (WGS) entry which is preliminary data.</text>
</comment>
<dbReference type="AlphaFoldDB" id="A0A7W5GQ05"/>
<keyword evidence="1" id="KW-1133">Transmembrane helix</keyword>
<name>A0A7W5GQ05_9ACTN</name>
<sequence length="362" mass="38388">MNSREYKEQLSALVECLPEAEREEAVGFYLEAIADRMDEGATEEEAVALAPTPAEAAKAILSEKISELKAREGEGGGTSHAFNEVVFEEVAEAYGNLTGEDGAKHNPRGFFGRLKSRRLSPLEWVAVVVSSPLWLSVLVAVAAVALALLIVAFALLLVVWVLVGCVWIVGGAFVLSAPVAIVFAIWGLQIGSGPYSLVNLGYALFLFGGGMWVLRDALALTRALWKWQKENVEVSLHGFGKRRARKKSADCAADGCADEGVPGTFGSASSAGGQPTAAVPDGGVPPVAAAGRSGGSLFFRACLVLLLAGLVCVLAGFISSGFDWRVFLTSVYTEGKMYLGGAQVESPERLLFSPYGLFARYF</sequence>
<evidence type="ECO:0000256" key="1">
    <source>
        <dbReference type="SAM" id="Phobius"/>
    </source>
</evidence>
<reference evidence="2 3" key="1">
    <citation type="submission" date="2020-08" db="EMBL/GenBank/DDBJ databases">
        <title>Sequencing the genomes of 1000 actinobacteria strains.</title>
        <authorList>
            <person name="Klenk H.-P."/>
        </authorList>
    </citation>
    <scope>NUCLEOTIDE SEQUENCE [LARGE SCALE GENOMIC DNA]</scope>
    <source>
        <strain evidence="2 3">DSM 22242</strain>
    </source>
</reference>
<organism evidence="2 3">
    <name type="scientific">Parvibacter caecicola</name>
    <dbReference type="NCBI Taxonomy" id="747645"/>
    <lineage>
        <taxon>Bacteria</taxon>
        <taxon>Bacillati</taxon>
        <taxon>Actinomycetota</taxon>
        <taxon>Coriobacteriia</taxon>
        <taxon>Coriobacteriales</taxon>
        <taxon>Coriobacteriaceae</taxon>
        <taxon>Parvibacter</taxon>
    </lineage>
</organism>
<gene>
    <name evidence="2" type="ORF">FHR31_000843</name>
</gene>
<feature type="transmembrane region" description="Helical" evidence="1">
    <location>
        <begin position="197"/>
        <end position="214"/>
    </location>
</feature>
<feature type="transmembrane region" description="Helical" evidence="1">
    <location>
        <begin position="297"/>
        <end position="318"/>
    </location>
</feature>
<dbReference type="Proteomes" id="UP000530850">
    <property type="component" value="Unassembled WGS sequence"/>
</dbReference>
<feature type="transmembrane region" description="Helical" evidence="1">
    <location>
        <begin position="124"/>
        <end position="151"/>
    </location>
</feature>
<feature type="transmembrane region" description="Helical" evidence="1">
    <location>
        <begin position="157"/>
        <end position="185"/>
    </location>
</feature>
<protein>
    <submittedName>
        <fullName evidence="2">Putative membrane protein</fullName>
    </submittedName>
</protein>
<dbReference type="GeneID" id="93356855"/>
<dbReference type="EMBL" id="JACHYA010000002">
    <property type="protein sequence ID" value="MBB3171031.1"/>
    <property type="molecule type" value="Genomic_DNA"/>
</dbReference>
<evidence type="ECO:0000313" key="3">
    <source>
        <dbReference type="Proteomes" id="UP000530850"/>
    </source>
</evidence>
<keyword evidence="1" id="KW-0472">Membrane</keyword>
<evidence type="ECO:0000313" key="2">
    <source>
        <dbReference type="EMBL" id="MBB3171031.1"/>
    </source>
</evidence>
<dbReference type="RefSeq" id="WP_123185542.1">
    <property type="nucleotide sequence ID" value="NZ_CAPYQC010000012.1"/>
</dbReference>
<proteinExistence type="predicted"/>